<gene>
    <name evidence="1" type="ORF">LCI18_011337</name>
</gene>
<evidence type="ECO:0000313" key="2">
    <source>
        <dbReference type="Proteomes" id="UP000830768"/>
    </source>
</evidence>
<dbReference type="EMBL" id="CP090037">
    <property type="protein sequence ID" value="UPL00403.1"/>
    <property type="molecule type" value="Genomic_DNA"/>
</dbReference>
<organism evidence="1 2">
    <name type="scientific">Fusarium solani subsp. cucurbitae</name>
    <name type="common">Neocosmosporum cucurbitae</name>
    <dbReference type="NCBI Taxonomy" id="2747967"/>
    <lineage>
        <taxon>Eukaryota</taxon>
        <taxon>Fungi</taxon>
        <taxon>Dikarya</taxon>
        <taxon>Ascomycota</taxon>
        <taxon>Pezizomycotina</taxon>
        <taxon>Sordariomycetes</taxon>
        <taxon>Hypocreomycetidae</taxon>
        <taxon>Hypocreales</taxon>
        <taxon>Nectriaceae</taxon>
        <taxon>Fusarium</taxon>
        <taxon>Fusarium solani species complex</taxon>
    </lineage>
</organism>
<reference evidence="1" key="1">
    <citation type="submission" date="2021-11" db="EMBL/GenBank/DDBJ databases">
        <title>Fusarium solani-melongenae Genome sequencing and assembly.</title>
        <authorList>
            <person name="Xie S."/>
            <person name="Huang L."/>
            <person name="Zhang X."/>
        </authorList>
    </citation>
    <scope>NUCLEOTIDE SEQUENCE</scope>
    <source>
        <strain evidence="1">CRI 24-3</strain>
    </source>
</reference>
<keyword evidence="2" id="KW-1185">Reference proteome</keyword>
<accession>A0ACD3ZH35</accession>
<protein>
    <submittedName>
        <fullName evidence="1">Uncharacterized protein</fullName>
    </submittedName>
</protein>
<name>A0ACD3ZH35_FUSSC</name>
<proteinExistence type="predicted"/>
<dbReference type="Proteomes" id="UP000830768">
    <property type="component" value="Chromosome 9"/>
</dbReference>
<sequence length="242" mass="26462">MASDLIQKQKKLTGTFSHPSVIAITYPFEFAKTRCQLKINLPDSKKLPWPPFPSKEWYTGCTTLIVGNAVKTATRFVAYNGFRSLLADDQGKLTGPRTLMAGFAAGVAESTFALIDDKKRSNPRMRGFIHGSTVIARERGIRGFFQGFTLKSQALQWSEQEKLSSASTFAAGGLAGIITVYTTMPLDVVKTRMQSLEASRNYGNSVTCAVSIFKNEGLKVFWSGALPRLGRLCLSGAIVFSV</sequence>
<evidence type="ECO:0000313" key="1">
    <source>
        <dbReference type="EMBL" id="UPL00403.1"/>
    </source>
</evidence>